<feature type="transmembrane region" description="Helical" evidence="1">
    <location>
        <begin position="123"/>
        <end position="143"/>
    </location>
</feature>
<keyword evidence="3" id="KW-1185">Reference proteome</keyword>
<sequence>MKINKWFTSSNQSNDEYVIQKKNKFKIEALYLIIGLLLLNGIRGILMGDYSENVLMSLGIVFFYAIYFMLRYIFTGLEYRDVTTDRGYRKKRREVLMISLSAFGIFFIVTIGQKLLFRPDKPWMDVIGPSVLFLIILAAGNYFSLRRSYAKNKEIFGDTK</sequence>
<dbReference type="RefSeq" id="WP_315742409.1">
    <property type="nucleotide sequence ID" value="NZ_JAVYAA010000001.1"/>
</dbReference>
<evidence type="ECO:0000313" key="2">
    <source>
        <dbReference type="EMBL" id="MDT8974718.1"/>
    </source>
</evidence>
<dbReference type="InterPro" id="IPR046664">
    <property type="entry name" value="DUF6773"/>
</dbReference>
<feature type="transmembrane region" description="Helical" evidence="1">
    <location>
        <begin position="29"/>
        <end position="48"/>
    </location>
</feature>
<feature type="transmembrane region" description="Helical" evidence="1">
    <location>
        <begin position="54"/>
        <end position="74"/>
    </location>
</feature>
<keyword evidence="1" id="KW-0472">Membrane</keyword>
<comment type="caution">
    <text evidence="2">The sequence shown here is derived from an EMBL/GenBank/DDBJ whole genome shotgun (WGS) entry which is preliminary data.</text>
</comment>
<protein>
    <submittedName>
        <fullName evidence="2">DUF6773 family protein</fullName>
    </submittedName>
</protein>
<evidence type="ECO:0000256" key="1">
    <source>
        <dbReference type="SAM" id="Phobius"/>
    </source>
</evidence>
<dbReference type="EMBL" id="JAVYAA010000001">
    <property type="protein sequence ID" value="MDT8974718.1"/>
    <property type="molecule type" value="Genomic_DNA"/>
</dbReference>
<reference evidence="3" key="1">
    <citation type="submission" date="2023-09" db="EMBL/GenBank/DDBJ databases">
        <title>Paenibacillus sp. chi10 Genome sequencing and assembly.</title>
        <authorList>
            <person name="Kim I."/>
        </authorList>
    </citation>
    <scope>NUCLEOTIDE SEQUENCE [LARGE SCALE GENOMIC DNA]</scope>
    <source>
        <strain evidence="3">chi10</strain>
    </source>
</reference>
<feature type="transmembrane region" description="Helical" evidence="1">
    <location>
        <begin position="95"/>
        <end position="117"/>
    </location>
</feature>
<gene>
    <name evidence="2" type="ORF">RQP50_00510</name>
</gene>
<dbReference type="Pfam" id="PF20563">
    <property type="entry name" value="DUF6773"/>
    <property type="match status" value="1"/>
</dbReference>
<keyword evidence="1" id="KW-1133">Transmembrane helix</keyword>
<proteinExistence type="predicted"/>
<name>A0AAJ2JPS3_9BACL</name>
<accession>A0AAJ2JPS3</accession>
<organism evidence="2 3">
    <name type="scientific">Paenibacillus suaedae</name>
    <dbReference type="NCBI Taxonomy" id="3077233"/>
    <lineage>
        <taxon>Bacteria</taxon>
        <taxon>Bacillati</taxon>
        <taxon>Bacillota</taxon>
        <taxon>Bacilli</taxon>
        <taxon>Bacillales</taxon>
        <taxon>Paenibacillaceae</taxon>
        <taxon>Paenibacillus</taxon>
    </lineage>
</organism>
<keyword evidence="1" id="KW-0812">Transmembrane</keyword>
<evidence type="ECO:0000313" key="3">
    <source>
        <dbReference type="Proteomes" id="UP001250538"/>
    </source>
</evidence>
<dbReference type="AlphaFoldDB" id="A0AAJ2JPS3"/>
<dbReference type="Proteomes" id="UP001250538">
    <property type="component" value="Unassembled WGS sequence"/>
</dbReference>